<sequence length="65" mass="6373">MRTGMALEETGAVLGEMLRRALNARMARAAGTTEGAGPVGQSSLGGGASGDLPASGRDGVGREGE</sequence>
<dbReference type="Proteomes" id="UP000316429">
    <property type="component" value="Unassembled WGS sequence"/>
</dbReference>
<protein>
    <submittedName>
        <fullName evidence="2">Uncharacterized protein</fullName>
    </submittedName>
</protein>
<reference evidence="2 3" key="1">
    <citation type="submission" date="2019-06" db="EMBL/GenBank/DDBJ databases">
        <title>Rhizobium sp. CL12 isolated from roots of soybean.</title>
        <authorList>
            <person name="Wang C."/>
        </authorList>
    </citation>
    <scope>NUCLEOTIDE SEQUENCE [LARGE SCALE GENOMIC DNA]</scope>
    <source>
        <strain evidence="2 3">CL12</strain>
    </source>
</reference>
<dbReference type="AlphaFoldDB" id="A0A504UUL6"/>
<accession>A0A504UUL6</accession>
<proteinExistence type="predicted"/>
<keyword evidence="3" id="KW-1185">Reference proteome</keyword>
<dbReference type="RefSeq" id="WP_140826778.1">
    <property type="nucleotide sequence ID" value="NZ_VFYP01000001.1"/>
</dbReference>
<comment type="caution">
    <text evidence="2">The sequence shown here is derived from an EMBL/GenBank/DDBJ whole genome shotgun (WGS) entry which is preliminary data.</text>
</comment>
<gene>
    <name evidence="2" type="ORF">FJQ55_06165</name>
</gene>
<evidence type="ECO:0000313" key="3">
    <source>
        <dbReference type="Proteomes" id="UP000316429"/>
    </source>
</evidence>
<organism evidence="2 3">
    <name type="scientific">Rhizobium glycinendophyticum</name>
    <dbReference type="NCBI Taxonomy" id="2589807"/>
    <lineage>
        <taxon>Bacteria</taxon>
        <taxon>Pseudomonadati</taxon>
        <taxon>Pseudomonadota</taxon>
        <taxon>Alphaproteobacteria</taxon>
        <taxon>Hyphomicrobiales</taxon>
        <taxon>Rhizobiaceae</taxon>
        <taxon>Rhizobium/Agrobacterium group</taxon>
        <taxon>Rhizobium</taxon>
    </lineage>
</organism>
<dbReference type="EMBL" id="VFYP01000001">
    <property type="protein sequence ID" value="TPP10431.1"/>
    <property type="molecule type" value="Genomic_DNA"/>
</dbReference>
<name>A0A504UUL6_9HYPH</name>
<evidence type="ECO:0000256" key="1">
    <source>
        <dbReference type="SAM" id="MobiDB-lite"/>
    </source>
</evidence>
<feature type="region of interest" description="Disordered" evidence="1">
    <location>
        <begin position="27"/>
        <end position="65"/>
    </location>
</feature>
<evidence type="ECO:0000313" key="2">
    <source>
        <dbReference type="EMBL" id="TPP10431.1"/>
    </source>
</evidence>